<evidence type="ECO:0000313" key="6">
    <source>
        <dbReference type="EMBL" id="EAU83173.1"/>
    </source>
</evidence>
<dbReference type="VEuPathDB" id="FungiDB:CC1G_07855"/>
<feature type="region of interest" description="Disordered" evidence="4">
    <location>
        <begin position="101"/>
        <end position="127"/>
    </location>
</feature>
<dbReference type="GO" id="GO:0030154">
    <property type="term" value="P:cell differentiation"/>
    <property type="evidence" value="ECO:0007669"/>
    <property type="project" value="TreeGrafter"/>
</dbReference>
<protein>
    <recommendedName>
        <fullName evidence="5">HMG box domain-containing protein</fullName>
    </recommendedName>
</protein>
<evidence type="ECO:0000259" key="5">
    <source>
        <dbReference type="PROSITE" id="PS50118"/>
    </source>
</evidence>
<accession>A8P427</accession>
<comment type="caution">
    <text evidence="6">The sequence shown here is derived from an EMBL/GenBank/DDBJ whole genome shotgun (WGS) entry which is preliminary data.</text>
</comment>
<dbReference type="SMART" id="SM00398">
    <property type="entry name" value="HMG"/>
    <property type="match status" value="1"/>
</dbReference>
<dbReference type="Proteomes" id="UP000001861">
    <property type="component" value="Unassembled WGS sequence"/>
</dbReference>
<evidence type="ECO:0000313" key="7">
    <source>
        <dbReference type="Proteomes" id="UP000001861"/>
    </source>
</evidence>
<keyword evidence="1 3" id="KW-0238">DNA-binding</keyword>
<dbReference type="GO" id="GO:0000978">
    <property type="term" value="F:RNA polymerase II cis-regulatory region sequence-specific DNA binding"/>
    <property type="evidence" value="ECO:0007669"/>
    <property type="project" value="TreeGrafter"/>
</dbReference>
<feature type="domain" description="HMG box" evidence="5">
    <location>
        <begin position="16"/>
        <end position="97"/>
    </location>
</feature>
<feature type="DNA-binding region" description="HMG box" evidence="3">
    <location>
        <begin position="16"/>
        <end position="97"/>
    </location>
</feature>
<dbReference type="Gene3D" id="1.10.30.10">
    <property type="entry name" value="High mobility group box domain"/>
    <property type="match status" value="1"/>
</dbReference>
<dbReference type="InterPro" id="IPR009071">
    <property type="entry name" value="HMG_box_dom"/>
</dbReference>
<dbReference type="RefSeq" id="XP_001838664.1">
    <property type="nucleotide sequence ID" value="XM_001838612.1"/>
</dbReference>
<dbReference type="InParanoid" id="A8P427"/>
<keyword evidence="2" id="KW-0804">Transcription</keyword>
<name>A8P427_COPC7</name>
<organism evidence="6 7">
    <name type="scientific">Coprinopsis cinerea (strain Okayama-7 / 130 / ATCC MYA-4618 / FGSC 9003)</name>
    <name type="common">Inky cap fungus</name>
    <name type="synonym">Hormographiella aspergillata</name>
    <dbReference type="NCBI Taxonomy" id="240176"/>
    <lineage>
        <taxon>Eukaryota</taxon>
        <taxon>Fungi</taxon>
        <taxon>Dikarya</taxon>
        <taxon>Basidiomycota</taxon>
        <taxon>Agaricomycotina</taxon>
        <taxon>Agaricomycetes</taxon>
        <taxon>Agaricomycetidae</taxon>
        <taxon>Agaricales</taxon>
        <taxon>Agaricineae</taxon>
        <taxon>Psathyrellaceae</taxon>
        <taxon>Coprinopsis</taxon>
    </lineage>
</organism>
<dbReference type="SUPFAM" id="SSF47095">
    <property type="entry name" value="HMG-box"/>
    <property type="match status" value="1"/>
</dbReference>
<dbReference type="OMA" id="YSTYASM"/>
<gene>
    <name evidence="6" type="ORF">CC1G_07855</name>
</gene>
<keyword evidence="7" id="KW-1185">Reference proteome</keyword>
<dbReference type="GO" id="GO:0005634">
    <property type="term" value="C:nucleus"/>
    <property type="evidence" value="ECO:0007669"/>
    <property type="project" value="UniProtKB-UniRule"/>
</dbReference>
<reference evidence="6 7" key="1">
    <citation type="journal article" date="2010" name="Proc. Natl. Acad. Sci. U.S.A.">
        <title>Insights into evolution of multicellular fungi from the assembled chromosomes of the mushroom Coprinopsis cinerea (Coprinus cinereus).</title>
        <authorList>
            <person name="Stajich J.E."/>
            <person name="Wilke S.K."/>
            <person name="Ahren D."/>
            <person name="Au C.H."/>
            <person name="Birren B.W."/>
            <person name="Borodovsky M."/>
            <person name="Burns C."/>
            <person name="Canback B."/>
            <person name="Casselton L.A."/>
            <person name="Cheng C.K."/>
            <person name="Deng J."/>
            <person name="Dietrich F.S."/>
            <person name="Fargo D.C."/>
            <person name="Farman M.L."/>
            <person name="Gathman A.C."/>
            <person name="Goldberg J."/>
            <person name="Guigo R."/>
            <person name="Hoegger P.J."/>
            <person name="Hooker J.B."/>
            <person name="Huggins A."/>
            <person name="James T.Y."/>
            <person name="Kamada T."/>
            <person name="Kilaru S."/>
            <person name="Kodira C."/>
            <person name="Kues U."/>
            <person name="Kupfer D."/>
            <person name="Kwan H.S."/>
            <person name="Lomsadze A."/>
            <person name="Li W."/>
            <person name="Lilly W.W."/>
            <person name="Ma L.J."/>
            <person name="Mackey A.J."/>
            <person name="Manning G."/>
            <person name="Martin F."/>
            <person name="Muraguchi H."/>
            <person name="Natvig D.O."/>
            <person name="Palmerini H."/>
            <person name="Ramesh M.A."/>
            <person name="Rehmeyer C.J."/>
            <person name="Roe B.A."/>
            <person name="Shenoy N."/>
            <person name="Stanke M."/>
            <person name="Ter-Hovhannisyan V."/>
            <person name="Tunlid A."/>
            <person name="Velagapudi R."/>
            <person name="Vision T.J."/>
            <person name="Zeng Q."/>
            <person name="Zolan M.E."/>
            <person name="Pukkila P.J."/>
        </authorList>
    </citation>
    <scope>NUCLEOTIDE SEQUENCE [LARGE SCALE GENOMIC DNA]</scope>
    <source>
        <strain evidence="7">Okayama-7 / 130 / ATCC MYA-4618 / FGSC 9003</strain>
    </source>
</reference>
<evidence type="ECO:0000256" key="4">
    <source>
        <dbReference type="SAM" id="MobiDB-lite"/>
    </source>
</evidence>
<dbReference type="PANTHER" id="PTHR10270:SF161">
    <property type="entry name" value="SEX-DETERMINING REGION Y PROTEIN"/>
    <property type="match status" value="1"/>
</dbReference>
<evidence type="ECO:0000256" key="1">
    <source>
        <dbReference type="ARBA" id="ARBA00023125"/>
    </source>
</evidence>
<dbReference type="KEGG" id="cci:CC1G_07855"/>
<evidence type="ECO:0000256" key="3">
    <source>
        <dbReference type="PROSITE-ProRule" id="PRU00267"/>
    </source>
</evidence>
<keyword evidence="3" id="KW-0539">Nucleus</keyword>
<dbReference type="CDD" id="cd01389">
    <property type="entry name" value="HMG-box_ROX1-like"/>
    <property type="match status" value="1"/>
</dbReference>
<dbReference type="EMBL" id="AACS02000004">
    <property type="protein sequence ID" value="EAU83173.1"/>
    <property type="molecule type" value="Genomic_DNA"/>
</dbReference>
<evidence type="ECO:0000256" key="2">
    <source>
        <dbReference type="ARBA" id="ARBA00023163"/>
    </source>
</evidence>
<dbReference type="GeneID" id="6015257"/>
<proteinExistence type="predicted"/>
<dbReference type="OrthoDB" id="6247875at2759"/>
<dbReference type="PANTHER" id="PTHR10270">
    <property type="entry name" value="SOX TRANSCRIPTION FACTOR"/>
    <property type="match status" value="1"/>
</dbReference>
<sequence>MPKISQQQQQQNEERIPRPANAFMIFRRHLWYAVTMDRSSMPEASLCPDDMATWNQSRVCRLSGELWRSLTPARRDFFYRLANKIEAEHKLKYPNYKYTPRRKQPKAHQSRNVPRPATMEFEPTGQFPSVDNTVAASSQQTFKRSPASDEAFVLNGFHSDSGYSATNAAGSLSAHSFAPTPADMSRGYTSNMGFVIPSEPWCFAPQPSYPPSSFIIPNLEGGSTEAALEAGTPPVLKASPDSSNLDYLNYTFDNNIDDTWAFQQNTTVYPYDPDVDALFGDLSQCEPNPDMFYPPQAQAVNEPNLFYPPVNGS</sequence>
<dbReference type="InterPro" id="IPR050140">
    <property type="entry name" value="SRY-related_HMG-box_TF-like"/>
</dbReference>
<dbReference type="GO" id="GO:0001228">
    <property type="term" value="F:DNA-binding transcription activator activity, RNA polymerase II-specific"/>
    <property type="evidence" value="ECO:0007669"/>
    <property type="project" value="TreeGrafter"/>
</dbReference>
<dbReference type="PROSITE" id="PS50118">
    <property type="entry name" value="HMG_BOX_2"/>
    <property type="match status" value="1"/>
</dbReference>
<dbReference type="InterPro" id="IPR036910">
    <property type="entry name" value="HMG_box_dom_sf"/>
</dbReference>
<dbReference type="AlphaFoldDB" id="A8P427"/>